<protein>
    <submittedName>
        <fullName evidence="1">Uncharacterized protein</fullName>
    </submittedName>
</protein>
<dbReference type="EMBL" id="JYDU01000240">
    <property type="protein sequence ID" value="KRX88318.1"/>
    <property type="molecule type" value="Genomic_DNA"/>
</dbReference>
<name>A0A0V0XKC7_TRIPS</name>
<accession>A0A0V0XKC7</accession>
<organism evidence="1 2">
    <name type="scientific">Trichinella pseudospiralis</name>
    <name type="common">Parasitic roundworm</name>
    <dbReference type="NCBI Taxonomy" id="6337"/>
    <lineage>
        <taxon>Eukaryota</taxon>
        <taxon>Metazoa</taxon>
        <taxon>Ecdysozoa</taxon>
        <taxon>Nematoda</taxon>
        <taxon>Enoplea</taxon>
        <taxon>Dorylaimia</taxon>
        <taxon>Trichinellida</taxon>
        <taxon>Trichinellidae</taxon>
        <taxon>Trichinella</taxon>
    </lineage>
</organism>
<gene>
    <name evidence="1" type="ORF">T4E_3894</name>
</gene>
<dbReference type="AlphaFoldDB" id="A0A0V0XKC7"/>
<proteinExistence type="predicted"/>
<dbReference type="Proteomes" id="UP000054815">
    <property type="component" value="Unassembled WGS sequence"/>
</dbReference>
<evidence type="ECO:0000313" key="2">
    <source>
        <dbReference type="Proteomes" id="UP000054815"/>
    </source>
</evidence>
<sequence length="67" mass="8001">MVDQHLQKKGTHQFSPEEAGMWKWAAHNWIQTLMQPCFIHAHVYRLILQKSMNFIQDLLICGIYFDI</sequence>
<comment type="caution">
    <text evidence="1">The sequence shown here is derived from an EMBL/GenBank/DDBJ whole genome shotgun (WGS) entry which is preliminary data.</text>
</comment>
<evidence type="ECO:0000313" key="1">
    <source>
        <dbReference type="EMBL" id="KRX88318.1"/>
    </source>
</evidence>
<reference evidence="1 2" key="1">
    <citation type="submission" date="2015-01" db="EMBL/GenBank/DDBJ databases">
        <title>Evolution of Trichinella species and genotypes.</title>
        <authorList>
            <person name="Korhonen P.K."/>
            <person name="Edoardo P."/>
            <person name="Giuseppe L.R."/>
            <person name="Gasser R.B."/>
        </authorList>
    </citation>
    <scope>NUCLEOTIDE SEQUENCE [LARGE SCALE GENOMIC DNA]</scope>
    <source>
        <strain evidence="1">ISS141</strain>
    </source>
</reference>